<dbReference type="AlphaFoldDB" id="A0AAV9QWW2"/>
<evidence type="ECO:0000256" key="1">
    <source>
        <dbReference type="SAM" id="MobiDB-lite"/>
    </source>
</evidence>
<reference evidence="2 3" key="1">
    <citation type="submission" date="2021-06" db="EMBL/GenBank/DDBJ databases">
        <authorList>
            <person name="Palmer J.M."/>
        </authorList>
    </citation>
    <scope>NUCLEOTIDE SEQUENCE [LARGE SCALE GENOMIC DNA]</scope>
    <source>
        <strain evidence="2 3">MEX-2019</strain>
        <tissue evidence="2">Muscle</tissue>
    </source>
</reference>
<keyword evidence="3" id="KW-1185">Reference proteome</keyword>
<organism evidence="2 3">
    <name type="scientific">Crenichthys baileyi</name>
    <name type="common">White River springfish</name>
    <dbReference type="NCBI Taxonomy" id="28760"/>
    <lineage>
        <taxon>Eukaryota</taxon>
        <taxon>Metazoa</taxon>
        <taxon>Chordata</taxon>
        <taxon>Craniata</taxon>
        <taxon>Vertebrata</taxon>
        <taxon>Euteleostomi</taxon>
        <taxon>Actinopterygii</taxon>
        <taxon>Neopterygii</taxon>
        <taxon>Teleostei</taxon>
        <taxon>Neoteleostei</taxon>
        <taxon>Acanthomorphata</taxon>
        <taxon>Ovalentaria</taxon>
        <taxon>Atherinomorphae</taxon>
        <taxon>Cyprinodontiformes</taxon>
        <taxon>Goodeidae</taxon>
        <taxon>Crenichthys</taxon>
    </lineage>
</organism>
<feature type="region of interest" description="Disordered" evidence="1">
    <location>
        <begin position="1"/>
        <end position="29"/>
    </location>
</feature>
<evidence type="ECO:0000313" key="2">
    <source>
        <dbReference type="EMBL" id="KAK5600817.1"/>
    </source>
</evidence>
<comment type="caution">
    <text evidence="2">The sequence shown here is derived from an EMBL/GenBank/DDBJ whole genome shotgun (WGS) entry which is preliminary data.</text>
</comment>
<name>A0AAV9QWW2_9TELE</name>
<evidence type="ECO:0000313" key="3">
    <source>
        <dbReference type="Proteomes" id="UP001311232"/>
    </source>
</evidence>
<protein>
    <submittedName>
        <fullName evidence="2">Uncharacterized protein</fullName>
    </submittedName>
</protein>
<feature type="region of interest" description="Disordered" evidence="1">
    <location>
        <begin position="75"/>
        <end position="94"/>
    </location>
</feature>
<gene>
    <name evidence="2" type="ORF">CRENBAI_009371</name>
</gene>
<dbReference type="EMBL" id="JAHHUM010002776">
    <property type="protein sequence ID" value="KAK5600817.1"/>
    <property type="molecule type" value="Genomic_DNA"/>
</dbReference>
<dbReference type="Proteomes" id="UP001311232">
    <property type="component" value="Unassembled WGS sequence"/>
</dbReference>
<accession>A0AAV9QWW2</accession>
<sequence length="196" mass="22151">MLSSSSGFFASEHRGGASEDSMGGGCSEPWQTVLWQTKKRGGAYLLQPSPRLAGKPPPRQQNHRKALRADFLARGGGRGLHCRDKGEEKKNSDEGDHMEFATWILKSDCGTDSPAEGAQRLLRPPRQKVKRSTAPRARPRTSRCELHLLQLKWRGTTSRSGREMFHRILHLTFEPTDPWRSPAYCPKVLVWRKSFC</sequence>
<proteinExistence type="predicted"/>
<feature type="compositionally biased region" description="Basic and acidic residues" evidence="1">
    <location>
        <begin position="81"/>
        <end position="94"/>
    </location>
</feature>